<dbReference type="InterPro" id="IPR049484">
    <property type="entry name" value="Rv0078-like_C"/>
</dbReference>
<dbReference type="Proteomes" id="UP001630969">
    <property type="component" value="Unassembled WGS sequence"/>
</dbReference>
<dbReference type="PRINTS" id="PR00455">
    <property type="entry name" value="HTHTETR"/>
</dbReference>
<dbReference type="GeneID" id="97219445"/>
<dbReference type="PANTHER" id="PTHR30055:SF223">
    <property type="entry name" value="HTH-TYPE TRANSCRIPTIONAL REGULATOR UIDR"/>
    <property type="match status" value="1"/>
</dbReference>
<evidence type="ECO:0000313" key="5">
    <source>
        <dbReference type="Proteomes" id="UP001630969"/>
    </source>
</evidence>
<dbReference type="Gene3D" id="1.10.357.10">
    <property type="entry name" value="Tetracycline Repressor, domain 2"/>
    <property type="match status" value="1"/>
</dbReference>
<name>A0ABW9GM55_9GAMM</name>
<gene>
    <name evidence="4" type="ORF">ACEUDJ_05060</name>
</gene>
<accession>A0ABW9GM55</accession>
<dbReference type="RefSeq" id="WP_408788503.1">
    <property type="nucleotide sequence ID" value="NZ_JBGXBU010000001.1"/>
</dbReference>
<keyword evidence="1 2" id="KW-0238">DNA-binding</keyword>
<dbReference type="InterPro" id="IPR023772">
    <property type="entry name" value="DNA-bd_HTH_TetR-type_CS"/>
</dbReference>
<sequence>MARRTRADMEATRATLLATARKVFSEHGYASTSMDDLTAQANLTRGALYHHFGDKKGLLAAVVVQIDAEMDARLQSISDSAEDPWDGFCARCRAYLEMALEPEIQRIVLRDAKAVLGGTTPEAQRHCIASMQQLIHRLIQQDVVVEADPEALASLIYGSLEEAACWIAESEEGSVRLARSVAALELLLRGLRVRQGSGTHSFVSVKNVGVPTNPSSSNLSFPTSP</sequence>
<dbReference type="Pfam" id="PF00440">
    <property type="entry name" value="TetR_N"/>
    <property type="match status" value="1"/>
</dbReference>
<protein>
    <submittedName>
        <fullName evidence="4">TetR/AcrR family transcriptional regulator</fullName>
    </submittedName>
</protein>
<dbReference type="PROSITE" id="PS50977">
    <property type="entry name" value="HTH_TETR_2"/>
    <property type="match status" value="1"/>
</dbReference>
<keyword evidence="5" id="KW-1185">Reference proteome</keyword>
<feature type="DNA-binding region" description="H-T-H motif" evidence="2">
    <location>
        <begin position="33"/>
        <end position="52"/>
    </location>
</feature>
<evidence type="ECO:0000259" key="3">
    <source>
        <dbReference type="PROSITE" id="PS50977"/>
    </source>
</evidence>
<dbReference type="EMBL" id="JBGXBU010000001">
    <property type="protein sequence ID" value="MFM4892250.1"/>
    <property type="molecule type" value="Genomic_DNA"/>
</dbReference>
<dbReference type="PANTHER" id="PTHR30055">
    <property type="entry name" value="HTH-TYPE TRANSCRIPTIONAL REGULATOR RUTR"/>
    <property type="match status" value="1"/>
</dbReference>
<proteinExistence type="predicted"/>
<evidence type="ECO:0000313" key="4">
    <source>
        <dbReference type="EMBL" id="MFM4892250.1"/>
    </source>
</evidence>
<evidence type="ECO:0000256" key="1">
    <source>
        <dbReference type="ARBA" id="ARBA00023125"/>
    </source>
</evidence>
<dbReference type="InterPro" id="IPR050109">
    <property type="entry name" value="HTH-type_TetR-like_transc_reg"/>
</dbReference>
<dbReference type="InterPro" id="IPR009057">
    <property type="entry name" value="Homeodomain-like_sf"/>
</dbReference>
<comment type="caution">
    <text evidence="4">The sequence shown here is derived from an EMBL/GenBank/DDBJ whole genome shotgun (WGS) entry which is preliminary data.</text>
</comment>
<feature type="domain" description="HTH tetR-type" evidence="3">
    <location>
        <begin position="10"/>
        <end position="70"/>
    </location>
</feature>
<dbReference type="Pfam" id="PF21351">
    <property type="entry name" value="TetR_C_41"/>
    <property type="match status" value="1"/>
</dbReference>
<dbReference type="InterPro" id="IPR001647">
    <property type="entry name" value="HTH_TetR"/>
</dbReference>
<reference evidence="4 5" key="1">
    <citation type="submission" date="2024-09" db="EMBL/GenBank/DDBJ databases">
        <title>Aeromonas strains Genome sequencing and assembly.</title>
        <authorList>
            <person name="Hu X."/>
            <person name="Tang B."/>
        </authorList>
    </citation>
    <scope>NUCLEOTIDE SEQUENCE [LARGE SCALE GENOMIC DNA]</scope>
    <source>
        <strain evidence="4 5">NB23SCDHY001</strain>
    </source>
</reference>
<dbReference type="PROSITE" id="PS01081">
    <property type="entry name" value="HTH_TETR_1"/>
    <property type="match status" value="1"/>
</dbReference>
<dbReference type="SUPFAM" id="SSF46689">
    <property type="entry name" value="Homeodomain-like"/>
    <property type="match status" value="1"/>
</dbReference>
<organism evidence="4 5">
    <name type="scientific">Aeromonas bivalvium</name>
    <dbReference type="NCBI Taxonomy" id="440079"/>
    <lineage>
        <taxon>Bacteria</taxon>
        <taxon>Pseudomonadati</taxon>
        <taxon>Pseudomonadota</taxon>
        <taxon>Gammaproteobacteria</taxon>
        <taxon>Aeromonadales</taxon>
        <taxon>Aeromonadaceae</taxon>
        <taxon>Aeromonas</taxon>
    </lineage>
</organism>
<evidence type="ECO:0000256" key="2">
    <source>
        <dbReference type="PROSITE-ProRule" id="PRU00335"/>
    </source>
</evidence>